<feature type="compositionally biased region" description="Polar residues" evidence="1">
    <location>
        <begin position="36"/>
        <end position="58"/>
    </location>
</feature>
<evidence type="ECO:0000313" key="3">
    <source>
        <dbReference type="Proteomes" id="UP000179807"/>
    </source>
</evidence>
<feature type="compositionally biased region" description="Basic and acidic residues" evidence="1">
    <location>
        <begin position="1057"/>
        <end position="1070"/>
    </location>
</feature>
<evidence type="ECO:0008006" key="4">
    <source>
        <dbReference type="Google" id="ProtNLM"/>
    </source>
</evidence>
<feature type="region of interest" description="Disordered" evidence="1">
    <location>
        <begin position="729"/>
        <end position="755"/>
    </location>
</feature>
<feature type="compositionally biased region" description="Low complexity" evidence="1">
    <location>
        <begin position="940"/>
        <end position="949"/>
    </location>
</feature>
<feature type="compositionally biased region" description="Polar residues" evidence="1">
    <location>
        <begin position="175"/>
        <end position="185"/>
    </location>
</feature>
<feature type="compositionally biased region" description="Low complexity" evidence="1">
    <location>
        <begin position="667"/>
        <end position="678"/>
    </location>
</feature>
<feature type="compositionally biased region" description="Low complexity" evidence="1">
    <location>
        <begin position="516"/>
        <end position="544"/>
    </location>
</feature>
<keyword evidence="3" id="KW-1185">Reference proteome</keyword>
<dbReference type="SUPFAM" id="SSF49562">
    <property type="entry name" value="C2 domain (Calcium/lipid-binding domain, CaLB)"/>
    <property type="match status" value="1"/>
</dbReference>
<feature type="compositionally biased region" description="Polar residues" evidence="1">
    <location>
        <begin position="961"/>
        <end position="970"/>
    </location>
</feature>
<feature type="compositionally biased region" description="Acidic residues" evidence="1">
    <location>
        <begin position="695"/>
        <end position="707"/>
    </location>
</feature>
<feature type="region of interest" description="Disordered" evidence="1">
    <location>
        <begin position="1"/>
        <end position="76"/>
    </location>
</feature>
<feature type="region of interest" description="Disordered" evidence="1">
    <location>
        <begin position="331"/>
        <end position="361"/>
    </location>
</feature>
<protein>
    <recommendedName>
        <fullName evidence="4">C2 domain-containing protein</fullName>
    </recommendedName>
</protein>
<reference evidence="2" key="1">
    <citation type="submission" date="2016-10" db="EMBL/GenBank/DDBJ databases">
        <authorList>
            <person name="Benchimol M."/>
            <person name="Almeida L.G."/>
            <person name="Vasconcelos A.T."/>
            <person name="Perreira-Neves A."/>
            <person name="Rosa I.A."/>
            <person name="Tasca T."/>
            <person name="Bogo M.R."/>
            <person name="de Souza W."/>
        </authorList>
    </citation>
    <scope>NUCLEOTIDE SEQUENCE [LARGE SCALE GENOMIC DNA]</scope>
    <source>
        <strain evidence="2">K</strain>
    </source>
</reference>
<feature type="compositionally biased region" description="Polar residues" evidence="1">
    <location>
        <begin position="347"/>
        <end position="361"/>
    </location>
</feature>
<dbReference type="CDD" id="cd00030">
    <property type="entry name" value="C2"/>
    <property type="match status" value="1"/>
</dbReference>
<comment type="caution">
    <text evidence="2">The sequence shown here is derived from an EMBL/GenBank/DDBJ whole genome shotgun (WGS) entry which is preliminary data.</text>
</comment>
<feature type="compositionally biased region" description="Basic and acidic residues" evidence="1">
    <location>
        <begin position="120"/>
        <end position="138"/>
    </location>
</feature>
<feature type="region of interest" description="Disordered" evidence="1">
    <location>
        <begin position="1043"/>
        <end position="1070"/>
    </location>
</feature>
<feature type="compositionally biased region" description="Polar residues" evidence="1">
    <location>
        <begin position="620"/>
        <end position="631"/>
    </location>
</feature>
<organism evidence="2 3">
    <name type="scientific">Tritrichomonas foetus</name>
    <dbReference type="NCBI Taxonomy" id="1144522"/>
    <lineage>
        <taxon>Eukaryota</taxon>
        <taxon>Metamonada</taxon>
        <taxon>Parabasalia</taxon>
        <taxon>Tritrichomonadida</taxon>
        <taxon>Tritrichomonadidae</taxon>
        <taxon>Tritrichomonas</taxon>
    </lineage>
</organism>
<feature type="compositionally biased region" description="Low complexity" evidence="1">
    <location>
        <begin position="1043"/>
        <end position="1056"/>
    </location>
</feature>
<evidence type="ECO:0000313" key="2">
    <source>
        <dbReference type="EMBL" id="OHS98633.1"/>
    </source>
</evidence>
<proteinExistence type="predicted"/>
<feature type="compositionally biased region" description="Polar residues" evidence="1">
    <location>
        <begin position="1"/>
        <end position="19"/>
    </location>
</feature>
<feature type="compositionally biased region" description="Basic and acidic residues" evidence="1">
    <location>
        <begin position="633"/>
        <end position="647"/>
    </location>
</feature>
<dbReference type="Proteomes" id="UP000179807">
    <property type="component" value="Unassembled WGS sequence"/>
</dbReference>
<feature type="compositionally biased region" description="Acidic residues" evidence="1">
    <location>
        <begin position="477"/>
        <end position="494"/>
    </location>
</feature>
<evidence type="ECO:0000256" key="1">
    <source>
        <dbReference type="SAM" id="MobiDB-lite"/>
    </source>
</evidence>
<dbReference type="EMBL" id="MLAK01001045">
    <property type="protein sequence ID" value="OHS98633.1"/>
    <property type="molecule type" value="Genomic_DNA"/>
</dbReference>
<dbReference type="RefSeq" id="XP_068351770.1">
    <property type="nucleotide sequence ID" value="XM_068509974.1"/>
</dbReference>
<name>A0A1J4JJ66_9EUKA</name>
<sequence>MIDLSSGNYSSSRKSTNSPILKKPSPRKPVDGILKESSSNQNEPNTKQISVNFDSSSLKYHKSSHNSKDKKSPYNNTAQLSNIDFDTILAAPNTSSGIHNDIDFKTVDLDFEETENAQENGKKNANDKKTKKNKDPKTADLGFETVDLEFERIESYSSQSGSEVEEEHEHKSKSTNKLTQQNPPISNKIENDEKSYTYEYETIGVEDDYSNDSTHTYTYVSEYIEYSSAPTSETEYEYVEEEEEEEEIPEKVDTRNLKLKSSNIKQQNTTITKVSSPSKQQQILQQYQIQKQQVQNPTRQFTFVSSANDANISIAPFYQNNNTVKYADKETLKKKSPHRTVSREPRQIQNSHQNLSGSFSSFDVGPSRALQEMQREMAKYVNLPRSVAHPSYNLPTERAAVIDDSGKMTEITKMLAQPPPEKFIKRWMDQDDADFTLESESIFTESIRSEVEEEEENAESVNNESKVQSSASYTYVIEEEEDEENEPENEEEEEKKENSTPSTTMKSFTELFDDMSTSSSQKPVQKVQKQYSSATIFSSEVSRNVEIENEVSENSSTLAENQNEEKEEELVTQDIECSQSDQIIEIIEEEEVHESFHSDVQHETQEEQQSKPESSQNSSILEKTSDISSLAESKPEKHESETQHQESDVDNESNKNSTIESSGKASNQNENEQENLNESATTDKDYSSTLHEESNDYDEEEEEEEDFLEKNRTSGIRSTLFPPLKLNFKKQHSSSDNSEEGSSFDSLDDSTSTKTNPISSLRVCIVELQFPTAISCRVSLSLRGDTDTVETNDCDPSIQPRFNEKYNVPIEDANHDELSIRVISNNKSIAQAFIPTNIFPLETFVDKWFDLTPVGRIRLTVRSSADESDNEGYSDDPSTASLNFSHNESDLFSEEGNLASLAAKYNSPRGMIYNLNTNENNSNIEANEVQKNENNSIFNSSSSSSSSSSLAGKESDKNEQEPNVAQNNQVVPEIDSDDDSADSYEEKSFDTDPIVLSQQIEIEEEEEIAEIMNLPSPSLKTQNKSDIQVANLKDALQSSSLNLSDYQNDSDSSSFQFDEHNLENYMKKNG</sequence>
<feature type="compositionally biased region" description="Acidic residues" evidence="1">
    <location>
        <begin position="974"/>
        <end position="983"/>
    </location>
</feature>
<feature type="region of interest" description="Disordered" evidence="1">
    <location>
        <begin position="863"/>
        <end position="884"/>
    </location>
</feature>
<feature type="compositionally biased region" description="Basic and acidic residues" evidence="1">
    <location>
        <begin position="593"/>
        <end position="610"/>
    </location>
</feature>
<feature type="region of interest" description="Disordered" evidence="1">
    <location>
        <begin position="115"/>
        <end position="140"/>
    </location>
</feature>
<feature type="region of interest" description="Disordered" evidence="1">
    <location>
        <begin position="935"/>
        <end position="995"/>
    </location>
</feature>
<feature type="compositionally biased region" description="Polar residues" evidence="1">
    <location>
        <begin position="654"/>
        <end position="666"/>
    </location>
</feature>
<dbReference type="GeneID" id="94844678"/>
<accession>A0A1J4JJ66</accession>
<dbReference type="Gene3D" id="2.60.40.150">
    <property type="entry name" value="C2 domain"/>
    <property type="match status" value="1"/>
</dbReference>
<feature type="region of interest" description="Disordered" evidence="1">
    <location>
        <begin position="446"/>
        <end position="715"/>
    </location>
</feature>
<feature type="compositionally biased region" description="Basic and acidic residues" evidence="1">
    <location>
        <begin position="681"/>
        <end position="694"/>
    </location>
</feature>
<feature type="region of interest" description="Disordered" evidence="1">
    <location>
        <begin position="154"/>
        <end position="193"/>
    </location>
</feature>
<dbReference type="AlphaFoldDB" id="A0A1J4JJ66"/>
<gene>
    <name evidence="2" type="ORF">TRFO_34968</name>
</gene>
<dbReference type="VEuPathDB" id="TrichDB:TRFO_34968"/>
<dbReference type="InterPro" id="IPR035892">
    <property type="entry name" value="C2_domain_sf"/>
</dbReference>
<feature type="compositionally biased region" description="Low complexity" evidence="1">
    <location>
        <begin position="734"/>
        <end position="755"/>
    </location>
</feature>